<evidence type="ECO:0000313" key="1">
    <source>
        <dbReference type="EMBL" id="KKK67199.1"/>
    </source>
</evidence>
<comment type="caution">
    <text evidence="1">The sequence shown here is derived from an EMBL/GenBank/DDBJ whole genome shotgun (WGS) entry which is preliminary data.</text>
</comment>
<protein>
    <submittedName>
        <fullName evidence="1">Uncharacterized protein</fullName>
    </submittedName>
</protein>
<organism evidence="1">
    <name type="scientific">marine sediment metagenome</name>
    <dbReference type="NCBI Taxonomy" id="412755"/>
    <lineage>
        <taxon>unclassified sequences</taxon>
        <taxon>metagenomes</taxon>
        <taxon>ecological metagenomes</taxon>
    </lineage>
</organism>
<dbReference type="EMBL" id="LAZR01059725">
    <property type="protein sequence ID" value="KKK67199.1"/>
    <property type="molecule type" value="Genomic_DNA"/>
</dbReference>
<gene>
    <name evidence="1" type="ORF">LCGC14_2956440</name>
</gene>
<name>A0A0F8ZLB6_9ZZZZ</name>
<dbReference type="AlphaFoldDB" id="A0A0F8ZLB6"/>
<sequence length="83" mass="9871">MLFNAQPELLFWYYPPRPMRYNRTKDHQVLYDIKATVTKLHQALLEITAAATILHQTHFDIFSVITNEHQTKLAIWQPETFTN</sequence>
<reference evidence="1" key="1">
    <citation type="journal article" date="2015" name="Nature">
        <title>Complex archaea that bridge the gap between prokaryotes and eukaryotes.</title>
        <authorList>
            <person name="Spang A."/>
            <person name="Saw J.H."/>
            <person name="Jorgensen S.L."/>
            <person name="Zaremba-Niedzwiedzka K."/>
            <person name="Martijn J."/>
            <person name="Lind A.E."/>
            <person name="van Eijk R."/>
            <person name="Schleper C."/>
            <person name="Guy L."/>
            <person name="Ettema T.J."/>
        </authorList>
    </citation>
    <scope>NUCLEOTIDE SEQUENCE</scope>
</reference>
<proteinExistence type="predicted"/>
<accession>A0A0F8ZLB6</accession>